<protein>
    <recommendedName>
        <fullName evidence="3">Polymer-forming cytoskeletal protein</fullName>
    </recommendedName>
</protein>
<name>A0ABN6Z8X0_9FIRM</name>
<evidence type="ECO:0000313" key="1">
    <source>
        <dbReference type="EMBL" id="BEH90269.1"/>
    </source>
</evidence>
<gene>
    <name evidence="1" type="primary">yhbF</name>
    <name evidence="1" type="ORF">T23_03710</name>
</gene>
<evidence type="ECO:0000313" key="2">
    <source>
        <dbReference type="Proteomes" id="UP001432099"/>
    </source>
</evidence>
<sequence length="221" mass="24432">MFNLEINGIGQSGGGTFGDVSIEGIGRFTGPIKCQQFTVSGVGFSKEVECEQQLVIEGTLKSKSLKAKEIHVSGLCKVVGEMKALTLNVFGYLHVDQSLKFEQAVIEGKAKLKESLEANHLELLFVEDSFFEVITATTIRMTRSLESTRLSQNKWFSLKKRTGLISGELIEGEDIHLEYAQVKQVYGDRVFVGPGCHIDTIEYKEQLEIAPGSVVKTIKQI</sequence>
<dbReference type="RefSeq" id="WP_161830915.1">
    <property type="nucleotide sequence ID" value="NZ_AP028127.1"/>
</dbReference>
<keyword evidence="2" id="KW-1185">Reference proteome</keyword>
<organism evidence="1 2">
    <name type="scientific">Turicibacter faecis</name>
    <dbReference type="NCBI Taxonomy" id="2963365"/>
    <lineage>
        <taxon>Bacteria</taxon>
        <taxon>Bacillati</taxon>
        <taxon>Bacillota</taxon>
        <taxon>Erysipelotrichia</taxon>
        <taxon>Erysipelotrichales</taxon>
        <taxon>Turicibacteraceae</taxon>
        <taxon>Turicibacter</taxon>
    </lineage>
</organism>
<dbReference type="EMBL" id="AP028127">
    <property type="protein sequence ID" value="BEH90269.1"/>
    <property type="molecule type" value="Genomic_DNA"/>
</dbReference>
<proteinExistence type="predicted"/>
<dbReference type="Proteomes" id="UP001432099">
    <property type="component" value="Chromosome"/>
</dbReference>
<evidence type="ECO:0008006" key="3">
    <source>
        <dbReference type="Google" id="ProtNLM"/>
    </source>
</evidence>
<reference evidence="1" key="1">
    <citation type="journal article" date="2024" name="Int. J. Syst. Evol. Microbiol.">
        <title>Turicibacter faecis sp. nov., isolated from faeces of heart failure mouse model.</title>
        <authorList>
            <person name="Imamura Y."/>
            <person name="Motooka D."/>
            <person name="Nakajima Y."/>
            <person name="Ito S."/>
            <person name="Kitakaze M."/>
            <person name="Iida T."/>
            <person name="Nakamura S."/>
        </authorList>
    </citation>
    <scope>NUCLEOTIDE SEQUENCE</scope>
    <source>
        <strain evidence="1">TC023</strain>
    </source>
</reference>
<accession>A0ABN6Z8X0</accession>